<protein>
    <submittedName>
        <fullName evidence="6">LrgB family protein</fullName>
    </submittedName>
</protein>
<dbReference type="Pfam" id="PF04172">
    <property type="entry name" value="LrgB"/>
    <property type="match status" value="1"/>
</dbReference>
<evidence type="ECO:0000256" key="4">
    <source>
        <dbReference type="ARBA" id="ARBA00023136"/>
    </source>
</evidence>
<keyword evidence="3 5" id="KW-1133">Transmembrane helix</keyword>
<feature type="transmembrane region" description="Helical" evidence="5">
    <location>
        <begin position="209"/>
        <end position="232"/>
    </location>
</feature>
<evidence type="ECO:0000313" key="6">
    <source>
        <dbReference type="EMBL" id="MFC4701943.1"/>
    </source>
</evidence>
<keyword evidence="2 5" id="KW-0812">Transmembrane</keyword>
<comment type="caution">
    <text evidence="6">The sequence shown here is derived from an EMBL/GenBank/DDBJ whole genome shotgun (WGS) entry which is preliminary data.</text>
</comment>
<comment type="subcellular location">
    <subcellularLocation>
        <location evidence="1">Membrane</location>
        <topology evidence="1">Multi-pass membrane protein</topology>
    </subcellularLocation>
</comment>
<evidence type="ECO:0000313" key="7">
    <source>
        <dbReference type="Proteomes" id="UP001595897"/>
    </source>
</evidence>
<evidence type="ECO:0000256" key="3">
    <source>
        <dbReference type="ARBA" id="ARBA00022989"/>
    </source>
</evidence>
<reference evidence="7" key="1">
    <citation type="journal article" date="2019" name="Int. J. Syst. Evol. Microbiol.">
        <title>The Global Catalogue of Microorganisms (GCM) 10K type strain sequencing project: providing services to taxonomists for standard genome sequencing and annotation.</title>
        <authorList>
            <consortium name="The Broad Institute Genomics Platform"/>
            <consortium name="The Broad Institute Genome Sequencing Center for Infectious Disease"/>
            <person name="Wu L."/>
            <person name="Ma J."/>
        </authorList>
    </citation>
    <scope>NUCLEOTIDE SEQUENCE [LARGE SCALE GENOMIC DNA]</scope>
    <source>
        <strain evidence="7">KACC 12507</strain>
    </source>
</reference>
<evidence type="ECO:0000256" key="2">
    <source>
        <dbReference type="ARBA" id="ARBA00022692"/>
    </source>
</evidence>
<dbReference type="InterPro" id="IPR007300">
    <property type="entry name" value="CidB/LrgB"/>
</dbReference>
<gene>
    <name evidence="6" type="ORF">ACFO4O_17490</name>
</gene>
<feature type="transmembrane region" description="Helical" evidence="5">
    <location>
        <begin position="67"/>
        <end position="88"/>
    </location>
</feature>
<dbReference type="EMBL" id="JBHSGU010000029">
    <property type="protein sequence ID" value="MFC4701943.1"/>
    <property type="molecule type" value="Genomic_DNA"/>
</dbReference>
<keyword evidence="4 5" id="KW-0472">Membrane</keyword>
<dbReference type="Proteomes" id="UP001595897">
    <property type="component" value="Unassembled WGS sequence"/>
</dbReference>
<feature type="transmembrane region" description="Helical" evidence="5">
    <location>
        <begin position="43"/>
        <end position="61"/>
    </location>
</feature>
<accession>A0ABV9M2M8</accession>
<evidence type="ECO:0000256" key="5">
    <source>
        <dbReference type="SAM" id="Phobius"/>
    </source>
</evidence>
<feature type="transmembrane region" description="Helical" evidence="5">
    <location>
        <begin position="149"/>
        <end position="175"/>
    </location>
</feature>
<dbReference type="PANTHER" id="PTHR30249">
    <property type="entry name" value="PUTATIVE SEROTONIN TRANSPORTER"/>
    <property type="match status" value="1"/>
</dbReference>
<keyword evidence="7" id="KW-1185">Reference proteome</keyword>
<feature type="transmembrane region" description="Helical" evidence="5">
    <location>
        <begin position="100"/>
        <end position="122"/>
    </location>
</feature>
<dbReference type="PANTHER" id="PTHR30249:SF0">
    <property type="entry name" value="PLASTIDAL GLYCOLATE_GLYCERATE TRANSLOCATOR 1, CHLOROPLASTIC"/>
    <property type="match status" value="1"/>
</dbReference>
<sequence length="233" mass="24476">MNDWMFLKSGGLTLGLLAATICAYLISVFIYNKAKRHPMAHPLIGSAVMVIGAITVLNISIDTYRQHVSLLAFMLGPATIALAIPLFNQFRVLIKMGWRVIVPICIGGTLAPLLAWLSIFAFDTPFNLQMTMLVKSITTPLAMGTAQSIGGIASLAAVFVIVTGIVGAIFAPWVFAITQTTSHMAQGVALGTVAHAVGTSKAISTSETCAAFATLAVCLNGIVTALLLPILFG</sequence>
<organism evidence="6 7">
    <name type="scientific">Glaciecola siphonariae</name>
    <dbReference type="NCBI Taxonomy" id="521012"/>
    <lineage>
        <taxon>Bacteria</taxon>
        <taxon>Pseudomonadati</taxon>
        <taxon>Pseudomonadota</taxon>
        <taxon>Gammaproteobacteria</taxon>
        <taxon>Alteromonadales</taxon>
        <taxon>Alteromonadaceae</taxon>
        <taxon>Glaciecola</taxon>
    </lineage>
</organism>
<dbReference type="RefSeq" id="WP_382410893.1">
    <property type="nucleotide sequence ID" value="NZ_JBHSGU010000029.1"/>
</dbReference>
<proteinExistence type="predicted"/>
<feature type="transmembrane region" description="Helical" evidence="5">
    <location>
        <begin position="12"/>
        <end position="31"/>
    </location>
</feature>
<name>A0ABV9M2M8_9ALTE</name>
<evidence type="ECO:0000256" key="1">
    <source>
        <dbReference type="ARBA" id="ARBA00004141"/>
    </source>
</evidence>